<evidence type="ECO:0000256" key="6">
    <source>
        <dbReference type="RuleBase" id="RU365089"/>
    </source>
</evidence>
<keyword evidence="3 6" id="KW-0815">Transposition</keyword>
<sequence length="388" mass="45177">MIELTKVQLQSSLNKLLEHERGLTTVLEMTLNSLMYSERKNYLENCELNKGNGYRKAFAVGMGKQIELRIPRDRLGMFQPMVLALIRDQKQQLEDLSFELYGNGLTTSQIGSLMGKIYGKYYSKSAISNITATFYEQMQQWRERPLDSNYLAVYIDAIHLKIRRETVSSEAFYILLGVKEDYTREVLGIINIPCESASGWSDVLKSIKQRGVEKIGIIISDNLTALDTVIPLVFKNSAHQKCVVHLKRNILNKVASKHKTEIATDLEEVFNLNLMNDTVTKAFDRLDSFAQKWRKNYKHIGNLPFNPMNELYFTYTNYHPQIRRMIYTTNWIERLNKEFKRTFKIRNSMPNFEAALTLLSKVAMDKEEGYFGYPIYNFKFDEKLNKLV</sequence>
<keyword evidence="4 6" id="KW-0238">DNA-binding</keyword>
<reference evidence="7 8" key="1">
    <citation type="submission" date="2017-06" db="EMBL/GenBank/DDBJ databases">
        <authorList>
            <person name="Kim H.J."/>
            <person name="Triplett B.A."/>
        </authorList>
    </citation>
    <scope>NUCLEOTIDE SEQUENCE [LARGE SCALE GENOMIC DNA]</scope>
    <source>
        <strain evidence="7 8">DSM 29150</strain>
    </source>
</reference>
<dbReference type="AlphaFoldDB" id="A0A238VUL0"/>
<dbReference type="InterPro" id="IPR001207">
    <property type="entry name" value="Transposase_mutator"/>
</dbReference>
<dbReference type="PANTHER" id="PTHR33217">
    <property type="entry name" value="TRANSPOSASE FOR INSERTION SEQUENCE ELEMENT IS1081"/>
    <property type="match status" value="1"/>
</dbReference>
<proteinExistence type="inferred from homology"/>
<dbReference type="RefSeq" id="WP_089380321.1">
    <property type="nucleotide sequence ID" value="NZ_FZNT01000002.1"/>
</dbReference>
<keyword evidence="5 6" id="KW-0233">DNA recombination</keyword>
<evidence type="ECO:0000256" key="5">
    <source>
        <dbReference type="ARBA" id="ARBA00023172"/>
    </source>
</evidence>
<dbReference type="GO" id="GO:0003677">
    <property type="term" value="F:DNA binding"/>
    <property type="evidence" value="ECO:0007669"/>
    <property type="project" value="UniProtKB-UniRule"/>
</dbReference>
<dbReference type="EMBL" id="FZNT01000002">
    <property type="protein sequence ID" value="SNR37928.1"/>
    <property type="molecule type" value="Genomic_DNA"/>
</dbReference>
<dbReference type="OrthoDB" id="9779930at2"/>
<evidence type="ECO:0000256" key="4">
    <source>
        <dbReference type="ARBA" id="ARBA00023125"/>
    </source>
</evidence>
<keyword evidence="6" id="KW-0814">Transposable element</keyword>
<dbReference type="Pfam" id="PF00872">
    <property type="entry name" value="Transposase_mut"/>
    <property type="match status" value="1"/>
</dbReference>
<protein>
    <recommendedName>
        <fullName evidence="6">Mutator family transposase</fullName>
    </recommendedName>
</protein>
<dbReference type="GO" id="GO:0006313">
    <property type="term" value="P:DNA transposition"/>
    <property type="evidence" value="ECO:0007669"/>
    <property type="project" value="UniProtKB-UniRule"/>
</dbReference>
<evidence type="ECO:0000256" key="2">
    <source>
        <dbReference type="ARBA" id="ARBA00010961"/>
    </source>
</evidence>
<evidence type="ECO:0000313" key="7">
    <source>
        <dbReference type="EMBL" id="SNR37928.1"/>
    </source>
</evidence>
<name>A0A238VUL0_9FLAO</name>
<comment type="function">
    <text evidence="1 6">Required for the transposition of the insertion element.</text>
</comment>
<dbReference type="Proteomes" id="UP000198384">
    <property type="component" value="Unassembled WGS sequence"/>
</dbReference>
<dbReference type="GO" id="GO:0004803">
    <property type="term" value="F:transposase activity"/>
    <property type="evidence" value="ECO:0007669"/>
    <property type="project" value="UniProtKB-UniRule"/>
</dbReference>
<accession>A0A238VUL0</accession>
<evidence type="ECO:0000256" key="3">
    <source>
        <dbReference type="ARBA" id="ARBA00022578"/>
    </source>
</evidence>
<keyword evidence="8" id="KW-1185">Reference proteome</keyword>
<evidence type="ECO:0000256" key="1">
    <source>
        <dbReference type="ARBA" id="ARBA00002190"/>
    </source>
</evidence>
<organism evidence="7 8">
    <name type="scientific">Lutibacter agarilyticus</name>
    <dbReference type="NCBI Taxonomy" id="1109740"/>
    <lineage>
        <taxon>Bacteria</taxon>
        <taxon>Pseudomonadati</taxon>
        <taxon>Bacteroidota</taxon>
        <taxon>Flavobacteriia</taxon>
        <taxon>Flavobacteriales</taxon>
        <taxon>Flavobacteriaceae</taxon>
        <taxon>Lutibacter</taxon>
    </lineage>
</organism>
<gene>
    <name evidence="7" type="ORF">SAMN06265371_102110</name>
</gene>
<evidence type="ECO:0000313" key="8">
    <source>
        <dbReference type="Proteomes" id="UP000198384"/>
    </source>
</evidence>
<dbReference type="PANTHER" id="PTHR33217:SF8">
    <property type="entry name" value="MUTATOR FAMILY TRANSPOSASE"/>
    <property type="match status" value="1"/>
</dbReference>
<comment type="similarity">
    <text evidence="2 6">Belongs to the transposase mutator family.</text>
</comment>
<dbReference type="NCBIfam" id="NF033543">
    <property type="entry name" value="transpos_IS256"/>
    <property type="match status" value="1"/>
</dbReference>